<reference evidence="1" key="2">
    <citation type="submission" date="2024-05" db="EMBL/GenBank/DDBJ databases">
        <title>Rhodohalobacter halophilus gen. nov., sp. nov., a moderately halophilic member of the family Balneolaceae.</title>
        <authorList>
            <person name="Xia J."/>
        </authorList>
    </citation>
    <scope>NUCLEOTIDE SEQUENCE</scope>
    <source>
        <strain evidence="1">WB101</strain>
    </source>
</reference>
<dbReference type="Proteomes" id="UP001165366">
    <property type="component" value="Unassembled WGS sequence"/>
</dbReference>
<sequence>MIKPSEVKNLSVEEKLLLMEALWNDLSEKVGSMEIPESHKAILDEREKKIQVGEAKFVDWEKAKKQINKAVQ</sequence>
<evidence type="ECO:0000313" key="1">
    <source>
        <dbReference type="EMBL" id="MCG2587545.1"/>
    </source>
</evidence>
<organism evidence="1 2">
    <name type="scientific">Rhodohalobacter sulfatireducens</name>
    <dbReference type="NCBI Taxonomy" id="2911366"/>
    <lineage>
        <taxon>Bacteria</taxon>
        <taxon>Pseudomonadati</taxon>
        <taxon>Balneolota</taxon>
        <taxon>Balneolia</taxon>
        <taxon>Balneolales</taxon>
        <taxon>Balneolaceae</taxon>
        <taxon>Rhodohalobacter</taxon>
    </lineage>
</organism>
<protein>
    <submittedName>
        <fullName evidence="1">Addiction module protein</fullName>
    </submittedName>
</protein>
<gene>
    <name evidence="1" type="ORF">L6773_03125</name>
</gene>
<dbReference type="RefSeq" id="WP_237852389.1">
    <property type="nucleotide sequence ID" value="NZ_JAKLWS010000002.1"/>
</dbReference>
<evidence type="ECO:0000313" key="2">
    <source>
        <dbReference type="Proteomes" id="UP001165366"/>
    </source>
</evidence>
<dbReference type="EMBL" id="JAKLWS010000002">
    <property type="protein sequence ID" value="MCG2587545.1"/>
    <property type="molecule type" value="Genomic_DNA"/>
</dbReference>
<keyword evidence="2" id="KW-1185">Reference proteome</keyword>
<accession>A0ABS9K9L3</accession>
<dbReference type="Pfam" id="PF09720">
    <property type="entry name" value="Unstab_antitox"/>
    <property type="match status" value="1"/>
</dbReference>
<name>A0ABS9K9L3_9BACT</name>
<reference evidence="1" key="1">
    <citation type="submission" date="2022-01" db="EMBL/GenBank/DDBJ databases">
        <authorList>
            <person name="Wang Y."/>
        </authorList>
    </citation>
    <scope>NUCLEOTIDE SEQUENCE</scope>
    <source>
        <strain evidence="1">WB101</strain>
    </source>
</reference>
<proteinExistence type="predicted"/>
<dbReference type="InterPro" id="IPR013406">
    <property type="entry name" value="CHP02574_addiction_mod"/>
</dbReference>
<dbReference type="NCBIfam" id="TIGR02574">
    <property type="entry name" value="stabl_TIGR02574"/>
    <property type="match status" value="1"/>
</dbReference>
<comment type="caution">
    <text evidence="1">The sequence shown here is derived from an EMBL/GenBank/DDBJ whole genome shotgun (WGS) entry which is preliminary data.</text>
</comment>